<evidence type="ECO:0000256" key="1">
    <source>
        <dbReference type="ARBA" id="ARBA00004123"/>
    </source>
</evidence>
<dbReference type="PROSITE" id="PS50104">
    <property type="entry name" value="TIR"/>
    <property type="match status" value="1"/>
</dbReference>
<evidence type="ECO:0000256" key="7">
    <source>
        <dbReference type="ARBA" id="ARBA00022801"/>
    </source>
</evidence>
<gene>
    <name evidence="15" type="ORF">PVL29_025009</name>
</gene>
<dbReference type="InterPro" id="IPR003591">
    <property type="entry name" value="Leu-rich_rpt_typical-subtyp"/>
</dbReference>
<keyword evidence="4" id="KW-0963">Cytoplasm</keyword>
<dbReference type="Gene3D" id="3.80.10.10">
    <property type="entry name" value="Ribonuclease Inhibitor"/>
    <property type="match status" value="4"/>
</dbReference>
<dbReference type="SUPFAM" id="SSF52200">
    <property type="entry name" value="Toll/Interleukin receptor TIR domain"/>
    <property type="match status" value="1"/>
</dbReference>
<evidence type="ECO:0000256" key="6">
    <source>
        <dbReference type="ARBA" id="ARBA00022737"/>
    </source>
</evidence>
<evidence type="ECO:0000256" key="4">
    <source>
        <dbReference type="ARBA" id="ARBA00022490"/>
    </source>
</evidence>
<evidence type="ECO:0000256" key="5">
    <source>
        <dbReference type="ARBA" id="ARBA00022614"/>
    </source>
</evidence>
<organism evidence="15 16">
    <name type="scientific">Vitis rotundifolia</name>
    <name type="common">Muscadine grape</name>
    <dbReference type="NCBI Taxonomy" id="103349"/>
    <lineage>
        <taxon>Eukaryota</taxon>
        <taxon>Viridiplantae</taxon>
        <taxon>Streptophyta</taxon>
        <taxon>Embryophyta</taxon>
        <taxon>Tracheophyta</taxon>
        <taxon>Spermatophyta</taxon>
        <taxon>Magnoliopsida</taxon>
        <taxon>eudicotyledons</taxon>
        <taxon>Gunneridae</taxon>
        <taxon>Pentapetalae</taxon>
        <taxon>rosids</taxon>
        <taxon>Vitales</taxon>
        <taxon>Vitaceae</taxon>
        <taxon>Viteae</taxon>
        <taxon>Vitis</taxon>
    </lineage>
</organism>
<feature type="region of interest" description="Disordered" evidence="13">
    <location>
        <begin position="1"/>
        <end position="23"/>
    </location>
</feature>
<dbReference type="InterPro" id="IPR058192">
    <property type="entry name" value="WHD_ROQ1-like"/>
</dbReference>
<dbReference type="SMART" id="SM00369">
    <property type="entry name" value="LRR_TYP"/>
    <property type="match status" value="9"/>
</dbReference>
<evidence type="ECO:0000256" key="8">
    <source>
        <dbReference type="ARBA" id="ARBA00022821"/>
    </source>
</evidence>
<dbReference type="InterPro" id="IPR044974">
    <property type="entry name" value="Disease_R_plants"/>
</dbReference>
<dbReference type="SMART" id="SM00255">
    <property type="entry name" value="TIR"/>
    <property type="match status" value="1"/>
</dbReference>
<dbReference type="Gene3D" id="1.10.8.430">
    <property type="entry name" value="Helical domain of apoptotic protease-activating factors"/>
    <property type="match status" value="1"/>
</dbReference>
<dbReference type="GO" id="GO:0043068">
    <property type="term" value="P:positive regulation of programmed cell death"/>
    <property type="evidence" value="ECO:0007669"/>
    <property type="project" value="UniProtKB-ARBA"/>
</dbReference>
<dbReference type="Pfam" id="PF23286">
    <property type="entry name" value="LRR_13"/>
    <property type="match status" value="2"/>
</dbReference>
<dbReference type="GO" id="GO:0061809">
    <property type="term" value="F:NAD+ nucleosidase activity, cyclic ADP-ribose generating"/>
    <property type="evidence" value="ECO:0007669"/>
    <property type="project" value="UniProtKB-EC"/>
</dbReference>
<keyword evidence="7" id="KW-0378">Hydrolase</keyword>
<evidence type="ECO:0000256" key="9">
    <source>
        <dbReference type="ARBA" id="ARBA00023027"/>
    </source>
</evidence>
<dbReference type="FunFam" id="3.80.10.10:FF:000386">
    <property type="entry name" value="Disease resistance protein RPS4"/>
    <property type="match status" value="1"/>
</dbReference>
<evidence type="ECO:0000256" key="2">
    <source>
        <dbReference type="ARBA" id="ARBA00004496"/>
    </source>
</evidence>
<dbReference type="PANTHER" id="PTHR11017:SF570">
    <property type="entry name" value="DISEASE RESISTANCE PROTEIN (TIR-NBS CLASS)-RELATED"/>
    <property type="match status" value="1"/>
</dbReference>
<dbReference type="GO" id="GO:0043531">
    <property type="term" value="F:ADP binding"/>
    <property type="evidence" value="ECO:0007669"/>
    <property type="project" value="InterPro"/>
</dbReference>
<dbReference type="Pfam" id="PF00931">
    <property type="entry name" value="NB-ARC"/>
    <property type="match status" value="1"/>
</dbReference>
<evidence type="ECO:0000256" key="12">
    <source>
        <dbReference type="ARBA" id="ARBA00061488"/>
    </source>
</evidence>
<dbReference type="InterPro" id="IPR045344">
    <property type="entry name" value="C-JID"/>
</dbReference>
<protein>
    <recommendedName>
        <fullName evidence="3">ADP-ribosyl cyclase/cyclic ADP-ribose hydrolase</fullName>
        <ecNumber evidence="3">3.2.2.6</ecNumber>
    </recommendedName>
</protein>
<dbReference type="Pfam" id="PF01582">
    <property type="entry name" value="TIR"/>
    <property type="match status" value="1"/>
</dbReference>
<dbReference type="InterPro" id="IPR055414">
    <property type="entry name" value="LRR_R13L4/SHOC2-like"/>
</dbReference>
<evidence type="ECO:0000256" key="10">
    <source>
        <dbReference type="ARBA" id="ARBA00023242"/>
    </source>
</evidence>
<feature type="domain" description="TIR" evidence="14">
    <location>
        <begin position="28"/>
        <end position="191"/>
    </location>
</feature>
<dbReference type="InterPro" id="IPR035897">
    <property type="entry name" value="Toll_tir_struct_dom_sf"/>
</dbReference>
<dbReference type="Pfam" id="PF20160">
    <property type="entry name" value="C-JID"/>
    <property type="match status" value="1"/>
</dbReference>
<dbReference type="SUPFAM" id="SSF52540">
    <property type="entry name" value="P-loop containing nucleoside triphosphate hydrolases"/>
    <property type="match status" value="1"/>
</dbReference>
<reference evidence="15 16" key="1">
    <citation type="journal article" date="2023" name="BMC Biotechnol.">
        <title>Vitis rotundifolia cv Carlos genome sequencing.</title>
        <authorList>
            <person name="Huff M."/>
            <person name="Hulse-Kemp A."/>
            <person name="Scheffler B."/>
            <person name="Youngblood R."/>
            <person name="Simpson S."/>
            <person name="Babiker E."/>
            <person name="Staton M."/>
        </authorList>
    </citation>
    <scope>NUCLEOTIDE SEQUENCE [LARGE SCALE GENOMIC DNA]</scope>
    <source>
        <tissue evidence="15">Leaf</tissue>
    </source>
</reference>
<dbReference type="GO" id="GO:0005737">
    <property type="term" value="C:cytoplasm"/>
    <property type="evidence" value="ECO:0007669"/>
    <property type="project" value="UniProtKB-SubCell"/>
</dbReference>
<dbReference type="InterPro" id="IPR002182">
    <property type="entry name" value="NB-ARC"/>
</dbReference>
<dbReference type="Proteomes" id="UP001168098">
    <property type="component" value="Unassembled WGS sequence"/>
</dbReference>
<dbReference type="InterPro" id="IPR042197">
    <property type="entry name" value="Apaf_helical"/>
</dbReference>
<dbReference type="FunFam" id="3.40.50.10140:FF:000007">
    <property type="entry name" value="Disease resistance protein (TIR-NBS-LRR class)"/>
    <property type="match status" value="1"/>
</dbReference>
<dbReference type="GO" id="GO:0007165">
    <property type="term" value="P:signal transduction"/>
    <property type="evidence" value="ECO:0007669"/>
    <property type="project" value="InterPro"/>
</dbReference>
<dbReference type="SUPFAM" id="SSF52058">
    <property type="entry name" value="L domain-like"/>
    <property type="match status" value="2"/>
</dbReference>
<comment type="similarity">
    <text evidence="12">Belongs to the disease resistance TIR-NB-LRR family.</text>
</comment>
<dbReference type="InterPro" id="IPR032675">
    <property type="entry name" value="LRR_dom_sf"/>
</dbReference>
<comment type="subcellular location">
    <subcellularLocation>
        <location evidence="2">Cytoplasm</location>
    </subcellularLocation>
    <subcellularLocation>
        <location evidence="1">Nucleus</location>
    </subcellularLocation>
</comment>
<dbReference type="FunFam" id="1.10.8.430:FF:000002">
    <property type="entry name" value="Disease resistance protein (TIR-NBS-LRR class)"/>
    <property type="match status" value="1"/>
</dbReference>
<keyword evidence="9" id="KW-0520">NAD</keyword>
<dbReference type="PANTHER" id="PTHR11017">
    <property type="entry name" value="LEUCINE-RICH REPEAT-CONTAINING PROTEIN"/>
    <property type="match status" value="1"/>
</dbReference>
<evidence type="ECO:0000256" key="11">
    <source>
        <dbReference type="ARBA" id="ARBA00047304"/>
    </source>
</evidence>
<keyword evidence="8" id="KW-0611">Plant defense</keyword>
<comment type="caution">
    <text evidence="15">The sequence shown here is derived from an EMBL/GenBank/DDBJ whole genome shotgun (WGS) entry which is preliminary data.</text>
</comment>
<evidence type="ECO:0000256" key="13">
    <source>
        <dbReference type="SAM" id="MobiDB-lite"/>
    </source>
</evidence>
<proteinExistence type="inferred from homology"/>
<dbReference type="InterPro" id="IPR027417">
    <property type="entry name" value="P-loop_NTPase"/>
</dbReference>
<evidence type="ECO:0000313" key="15">
    <source>
        <dbReference type="EMBL" id="KAJ9676279.1"/>
    </source>
</evidence>
<dbReference type="EC" id="3.2.2.6" evidence="3"/>
<keyword evidence="5" id="KW-0433">Leucine-rich repeat</keyword>
<dbReference type="Pfam" id="PF23282">
    <property type="entry name" value="WHD_ROQ1"/>
    <property type="match status" value="1"/>
</dbReference>
<keyword evidence="10" id="KW-0539">Nucleus</keyword>
<dbReference type="InterPro" id="IPR000157">
    <property type="entry name" value="TIR_dom"/>
</dbReference>
<dbReference type="Pfam" id="PF23598">
    <property type="entry name" value="LRR_14"/>
    <property type="match status" value="1"/>
</dbReference>
<keyword evidence="6" id="KW-0677">Repeat</keyword>
<evidence type="ECO:0000313" key="16">
    <source>
        <dbReference type="Proteomes" id="UP001168098"/>
    </source>
</evidence>
<dbReference type="GO" id="GO:0005634">
    <property type="term" value="C:nucleus"/>
    <property type="evidence" value="ECO:0007669"/>
    <property type="project" value="UniProtKB-SubCell"/>
</dbReference>
<dbReference type="EMBL" id="JARBHA010000018">
    <property type="protein sequence ID" value="KAJ9676279.1"/>
    <property type="molecule type" value="Genomic_DNA"/>
</dbReference>
<dbReference type="Gene3D" id="3.40.50.10140">
    <property type="entry name" value="Toll/interleukin-1 receptor homology (TIR) domain"/>
    <property type="match status" value="1"/>
</dbReference>
<accession>A0AA38YTD8</accession>
<dbReference type="InterPro" id="IPR058546">
    <property type="entry name" value="RPS4B/Roq1-like_LRR"/>
</dbReference>
<name>A0AA38YTD8_VITRO</name>
<evidence type="ECO:0000259" key="14">
    <source>
        <dbReference type="PROSITE" id="PS50104"/>
    </source>
</evidence>
<evidence type="ECO:0000256" key="3">
    <source>
        <dbReference type="ARBA" id="ARBA00011982"/>
    </source>
</evidence>
<comment type="catalytic activity">
    <reaction evidence="11">
        <text>NAD(+) + H2O = ADP-D-ribose + nicotinamide + H(+)</text>
        <dbReference type="Rhea" id="RHEA:16301"/>
        <dbReference type="ChEBI" id="CHEBI:15377"/>
        <dbReference type="ChEBI" id="CHEBI:15378"/>
        <dbReference type="ChEBI" id="CHEBI:17154"/>
        <dbReference type="ChEBI" id="CHEBI:57540"/>
        <dbReference type="ChEBI" id="CHEBI:57967"/>
        <dbReference type="EC" id="3.2.2.6"/>
    </reaction>
    <physiologicalReaction direction="left-to-right" evidence="11">
        <dbReference type="Rhea" id="RHEA:16302"/>
    </physiologicalReaction>
</comment>
<keyword evidence="16" id="KW-1185">Reference proteome</keyword>
<sequence>MASSTQKPSSSSPSSSSSSSSSTSIRKYNFDVFLSFRGEDTRYNFTDHLFINLDRMGINTFRDDQLERGEEIKSELLKTIEESRISIVVFSKNYAHSKWCLDELAKIMECREKMEQIVLPVFYHVDPSDVRKQAGSFREAFSIHERNVDKKKVQRWKDSLTEASNLSGFHVNDGYESKHIKEIVSKIFKRSMNSMLLHINDDIVGMDFCLKELKSLLSSDLHDIRVIGIYGTGGIGKTTIAKIVYNEIQYQFTSASFLQIVRETVNKHCQLQLQQQLLHDTVGDDEEFSNINKGINIIKARLSSKKVLIVIDDVDQLQQLESVAGSPKWFGPGSIIIITTRNQHLLVEYGVTISYEATKLHYREALQLFSQYAFKQNVPKADYMNLSNRLVRYAQGLPLALKVLGSSLQGMTIDEWESALNKLKKNPNKKINDVLRISFDGLDDSQKEVFLDIACFFKGQCKDFMSRILDGCKLHPTINIKDLCDRCLVTILDNVIQMHDLIQEMGWAIVREECPGDPCKWSRLWDVDDIYDAFSRREGMKNIQTISLDLSRSKEIQFSTKVFAKMKKLRLLKIYYNDHDGLTREEYKVHLPKDFEFPHNLRYLHWQRCTLRSLSPRFYGGELIEINLKSSNIKKLWKGNKCLGKLKGIDLSNSKQLVKMPKFSSMPNLERLNLEGCTSLHELHSSIGNLKWLTYLNLGGCEQLQSLPTNMKFESLEVLYLNQCRKLKKIPKIHGSMEHLKELYLNESGIKELPSSIVYLFSLEVLNLSNCSNFEKFPEIHGNIKFLTELHLEGCSKFEKFPDTFTYMKHLRGLHLRESGIKELPDSIGYLESLEILDLSYCSKFEKFPEIRGDMKCLKVLSFDKTAIKELPNSIGSLTSLKFLSLRKCSKFEKFSDVFTNMGLLRGLDLHQSGIKELPGSIGCLESLETLDLSHCSNFEKFPEIQGNMKFLKELYLEHTAIKELPNSIGCLQDLEILNLGGCSNLERLPEIQKNMGNLRALSLYKTAIKGLPCSIGHLTGLDQLNLENCRNLRSLPNICGLKSLKGLFINGCSNLEAFSEITEDMEQLKHLLLRETGITELPSSIEHLRGLYSLELINSENLVALPNSIGSLTCLTSLRVRNCTKLHNLPDNLRSLRCCLKELDLGGCNLMEGEIPSDLWCLSSLVSLDVSENHIRCIPAGITQLFELKTLYMNHCPMLEEIVELPSSLTKMEAHGCPCLETETFSSLLRSSLLKCFKSPNQLTFFRRGRFVIPGGRFVIPGSSGIPEWVSHQRMGCEVRIELPMNWYEDNNFLGFVLFFHHVPLDDDECETTEGSLPHCELTISHGDQSELLEEIPFYSECKTYWIRDLLYGDHLDPYYSGSTSDPAIWVTYFPQINIPGEYRSSWWNNFKVDFHTPIGVGSFKCGNNACFKVKSCGIHLLYAQDQIHCPQPSRGSLGDREDHPATRLKIL</sequence>
<dbReference type="Gene3D" id="3.40.50.300">
    <property type="entry name" value="P-loop containing nucleotide triphosphate hydrolases"/>
    <property type="match status" value="1"/>
</dbReference>
<dbReference type="GO" id="GO:0050832">
    <property type="term" value="P:defense response to fungus"/>
    <property type="evidence" value="ECO:0007669"/>
    <property type="project" value="UniProtKB-ARBA"/>
</dbReference>
<dbReference type="PRINTS" id="PR00364">
    <property type="entry name" value="DISEASERSIST"/>
</dbReference>